<dbReference type="Proteomes" id="UP000606921">
    <property type="component" value="Unassembled WGS sequence"/>
</dbReference>
<comment type="caution">
    <text evidence="3">The sequence shown here is derived from an EMBL/GenBank/DDBJ whole genome shotgun (WGS) entry which is preliminary data.</text>
</comment>
<dbReference type="InterPro" id="IPR007055">
    <property type="entry name" value="BON_dom"/>
</dbReference>
<feature type="domain" description="BON" evidence="2">
    <location>
        <begin position="59"/>
        <end position="127"/>
    </location>
</feature>
<organism evidence="3 4">
    <name type="scientific">Pseudorhizobium endolithicum</name>
    <dbReference type="NCBI Taxonomy" id="1191678"/>
    <lineage>
        <taxon>Bacteria</taxon>
        <taxon>Pseudomonadati</taxon>
        <taxon>Pseudomonadota</taxon>
        <taxon>Alphaproteobacteria</taxon>
        <taxon>Hyphomicrobiales</taxon>
        <taxon>Rhizobiaceae</taxon>
        <taxon>Rhizobium/Agrobacterium group</taxon>
        <taxon>Pseudorhizobium</taxon>
    </lineage>
</organism>
<dbReference type="EMBL" id="CABFWF030000012">
    <property type="protein sequence ID" value="CAD7039552.1"/>
    <property type="molecule type" value="Genomic_DNA"/>
</dbReference>
<evidence type="ECO:0000313" key="4">
    <source>
        <dbReference type="Proteomes" id="UP000606921"/>
    </source>
</evidence>
<protein>
    <submittedName>
        <fullName evidence="3">BON domain-containing protein</fullName>
    </submittedName>
</protein>
<dbReference type="PANTHER" id="PTHR34606">
    <property type="entry name" value="BON DOMAIN-CONTAINING PROTEIN"/>
    <property type="match status" value="1"/>
</dbReference>
<sequence>MKHEQPKPGRPGETSQWPRWEGPAENRPSGYLQGEANIFAENEGQEKKRDVAPAGYDRPDDQVQAAVNEALTQDAFLDPTNIMVEVNDGVVSLTGSVAREADARRAEECAMAVAGVTGCNNRLTVSAERH</sequence>
<dbReference type="InterPro" id="IPR014004">
    <property type="entry name" value="Transpt-assoc_nodulatn_dom_bac"/>
</dbReference>
<dbReference type="InterPro" id="IPR051686">
    <property type="entry name" value="Lipoprotein_DolP"/>
</dbReference>
<name>A0ABN7JNC8_9HYPH</name>
<dbReference type="PANTHER" id="PTHR34606:SF15">
    <property type="entry name" value="BON DOMAIN-CONTAINING PROTEIN"/>
    <property type="match status" value="1"/>
</dbReference>
<dbReference type="Gene3D" id="3.30.1340.30">
    <property type="match status" value="1"/>
</dbReference>
<dbReference type="PROSITE" id="PS50914">
    <property type="entry name" value="BON"/>
    <property type="match status" value="1"/>
</dbReference>
<feature type="region of interest" description="Disordered" evidence="1">
    <location>
        <begin position="1"/>
        <end position="31"/>
    </location>
</feature>
<keyword evidence="4" id="KW-1185">Reference proteome</keyword>
<proteinExistence type="predicted"/>
<evidence type="ECO:0000313" key="3">
    <source>
        <dbReference type="EMBL" id="CAD7039552.1"/>
    </source>
</evidence>
<gene>
    <name evidence="3" type="ORF">REJC140_00765</name>
</gene>
<accession>A0ABN7JNC8</accession>
<dbReference type="Pfam" id="PF04972">
    <property type="entry name" value="BON"/>
    <property type="match status" value="1"/>
</dbReference>
<evidence type="ECO:0000259" key="2">
    <source>
        <dbReference type="PROSITE" id="PS50914"/>
    </source>
</evidence>
<dbReference type="SMART" id="SM00749">
    <property type="entry name" value="BON"/>
    <property type="match status" value="1"/>
</dbReference>
<reference evidence="3 4" key="1">
    <citation type="submission" date="2020-11" db="EMBL/GenBank/DDBJ databases">
        <authorList>
            <person name="Lassalle F."/>
        </authorList>
    </citation>
    <scope>NUCLEOTIDE SEQUENCE [LARGE SCALE GENOMIC DNA]</scope>
    <source>
        <strain evidence="3 4">JC140</strain>
    </source>
</reference>
<dbReference type="RefSeq" id="WP_142592800.1">
    <property type="nucleotide sequence ID" value="NZ_CABFWF030000012.1"/>
</dbReference>
<evidence type="ECO:0000256" key="1">
    <source>
        <dbReference type="SAM" id="MobiDB-lite"/>
    </source>
</evidence>